<dbReference type="AlphaFoldDB" id="A0A432LN29"/>
<dbReference type="Proteomes" id="UP000278983">
    <property type="component" value="Unassembled WGS sequence"/>
</dbReference>
<sequence length="232" mass="27371">MPYRRLPKTDTARLKALKTVLENNNVYTVQNRFIDWKTLNRAQPAYDRLLTACQQYKVRMAAQTRHSPKMDNLMRNATMYVSHFIQVLLMSIERGEMKRSTLPLYGMSETQTAVPSLKAAESVITWGEKIVEGEKKRVKMGGRPIYNPTIGMVSTHLDIFRERYGSQKILQEQSAKALENIQKLRPEVDEILLELWNQIEKHFENEPPEIRFAECRKYGVVYYYRRHEEHLY</sequence>
<accession>A0A432LN29</accession>
<organism evidence="1 2">
    <name type="scientific">Prevotella koreensis</name>
    <dbReference type="NCBI Taxonomy" id="2490854"/>
    <lineage>
        <taxon>Bacteria</taxon>
        <taxon>Pseudomonadati</taxon>
        <taxon>Bacteroidota</taxon>
        <taxon>Bacteroidia</taxon>
        <taxon>Bacteroidales</taxon>
        <taxon>Prevotellaceae</taxon>
        <taxon>Prevotella</taxon>
    </lineage>
</organism>
<comment type="caution">
    <text evidence="1">The sequence shown here is derived from an EMBL/GenBank/DDBJ whole genome shotgun (WGS) entry which is preliminary data.</text>
</comment>
<dbReference type="RefSeq" id="WP_126679274.1">
    <property type="nucleotide sequence ID" value="NZ_CAUTIM010000032.1"/>
</dbReference>
<dbReference type="EMBL" id="RYYU01000001">
    <property type="protein sequence ID" value="RUL60182.1"/>
    <property type="molecule type" value="Genomic_DNA"/>
</dbReference>
<keyword evidence="2" id="KW-1185">Reference proteome</keyword>
<evidence type="ECO:0000313" key="2">
    <source>
        <dbReference type="Proteomes" id="UP000278983"/>
    </source>
</evidence>
<dbReference type="OrthoDB" id="1114533at2"/>
<evidence type="ECO:0000313" key="1">
    <source>
        <dbReference type="EMBL" id="RUL60182.1"/>
    </source>
</evidence>
<protein>
    <submittedName>
        <fullName evidence="1">Uncharacterized protein</fullName>
    </submittedName>
</protein>
<proteinExistence type="predicted"/>
<reference evidence="1 2" key="1">
    <citation type="submission" date="2018-12" db="EMBL/GenBank/DDBJ databases">
        <title>Genome sequencing of Prevotella sp. KCOM 3155 (= JS262).</title>
        <authorList>
            <person name="Kook J.-K."/>
            <person name="Park S.-N."/>
            <person name="Lim Y.K."/>
        </authorList>
    </citation>
    <scope>NUCLEOTIDE SEQUENCE [LARGE SCALE GENOMIC DNA]</scope>
    <source>
        <strain evidence="1 2">KCOM 3155</strain>
    </source>
</reference>
<gene>
    <name evidence="1" type="ORF">EHV08_10810</name>
</gene>
<name>A0A432LN29_9BACT</name>